<name>A0ABV8QLX9_9BACT</name>
<gene>
    <name evidence="2" type="ORF">ACFOWM_00440</name>
</gene>
<dbReference type="Proteomes" id="UP001595907">
    <property type="component" value="Unassembled WGS sequence"/>
</dbReference>
<accession>A0ABV8QLX9</accession>
<evidence type="ECO:0000313" key="3">
    <source>
        <dbReference type="Proteomes" id="UP001595907"/>
    </source>
</evidence>
<dbReference type="EMBL" id="JBHSCZ010000001">
    <property type="protein sequence ID" value="MFC4261330.1"/>
    <property type="molecule type" value="Genomic_DNA"/>
</dbReference>
<feature type="region of interest" description="Disordered" evidence="1">
    <location>
        <begin position="114"/>
        <end position="134"/>
    </location>
</feature>
<protein>
    <submittedName>
        <fullName evidence="2">Uncharacterized protein</fullName>
    </submittedName>
</protein>
<keyword evidence="3" id="KW-1185">Reference proteome</keyword>
<comment type="caution">
    <text evidence="2">The sequence shown here is derived from an EMBL/GenBank/DDBJ whole genome shotgun (WGS) entry which is preliminary data.</text>
</comment>
<evidence type="ECO:0000313" key="2">
    <source>
        <dbReference type="EMBL" id="MFC4261330.1"/>
    </source>
</evidence>
<reference evidence="3" key="1">
    <citation type="journal article" date="2019" name="Int. J. Syst. Evol. Microbiol.">
        <title>The Global Catalogue of Microorganisms (GCM) 10K type strain sequencing project: providing services to taxonomists for standard genome sequencing and annotation.</title>
        <authorList>
            <consortium name="The Broad Institute Genomics Platform"/>
            <consortium name="The Broad Institute Genome Sequencing Center for Infectious Disease"/>
            <person name="Wu L."/>
            <person name="Ma J."/>
        </authorList>
    </citation>
    <scope>NUCLEOTIDE SEQUENCE [LARGE SCALE GENOMIC DNA]</scope>
    <source>
        <strain evidence="3">CECT 8289</strain>
    </source>
</reference>
<feature type="compositionally biased region" description="Basic and acidic residues" evidence="1">
    <location>
        <begin position="114"/>
        <end position="131"/>
    </location>
</feature>
<dbReference type="RefSeq" id="WP_379705471.1">
    <property type="nucleotide sequence ID" value="NZ_JBHSCZ010000001.1"/>
</dbReference>
<evidence type="ECO:0000256" key="1">
    <source>
        <dbReference type="SAM" id="MobiDB-lite"/>
    </source>
</evidence>
<proteinExistence type="predicted"/>
<organism evidence="2 3">
    <name type="scientific">Ferruginibacter yonginensis</name>
    <dbReference type="NCBI Taxonomy" id="1310416"/>
    <lineage>
        <taxon>Bacteria</taxon>
        <taxon>Pseudomonadati</taxon>
        <taxon>Bacteroidota</taxon>
        <taxon>Chitinophagia</taxon>
        <taxon>Chitinophagales</taxon>
        <taxon>Chitinophagaceae</taxon>
        <taxon>Ferruginibacter</taxon>
    </lineage>
</organism>
<sequence length="234" mass="25326">MASTSEVSFGARIANAEALSTNLKSFTNYEAPTPETSIASFDAFIATMKTENSNVATKKLAYSQAVDVRQKHFIKEPTSVEKILSPIVAAVRAKMGKSSKELADISALMTKIRGEKTTKPKEGDTQEKISQSERSYGSMTQNFANIVTTLQSLGANYTVVNANLKIPALLAKVADITAANNAVTTTFSALKSAIDTRANQYIILSERSQRIKEAVKSQYGVSATEYKLIKGLRV</sequence>